<dbReference type="Proteomes" id="UP000299102">
    <property type="component" value="Unassembled WGS sequence"/>
</dbReference>
<accession>A0A4C1Z1C2</accession>
<dbReference type="EMBL" id="BGZK01001490">
    <property type="protein sequence ID" value="GBP80973.1"/>
    <property type="molecule type" value="Genomic_DNA"/>
</dbReference>
<evidence type="ECO:0000313" key="1">
    <source>
        <dbReference type="EMBL" id="GBP80973.1"/>
    </source>
</evidence>
<reference evidence="1 2" key="1">
    <citation type="journal article" date="2019" name="Commun. Biol.">
        <title>The bagworm genome reveals a unique fibroin gene that provides high tensile strength.</title>
        <authorList>
            <person name="Kono N."/>
            <person name="Nakamura H."/>
            <person name="Ohtoshi R."/>
            <person name="Tomita M."/>
            <person name="Numata K."/>
            <person name="Arakawa K."/>
        </authorList>
    </citation>
    <scope>NUCLEOTIDE SEQUENCE [LARGE SCALE GENOMIC DNA]</scope>
</reference>
<dbReference type="AlphaFoldDB" id="A0A4C1Z1C2"/>
<protein>
    <submittedName>
        <fullName evidence="1">Uncharacterized protein</fullName>
    </submittedName>
</protein>
<name>A0A4C1Z1C2_EUMVA</name>
<evidence type="ECO:0000313" key="2">
    <source>
        <dbReference type="Proteomes" id="UP000299102"/>
    </source>
</evidence>
<sequence length="85" mass="9257">MEEEGVMEEVNAVLPACAETVHPLSSSMTTAAPSPVLSLVSVRNTHRLHPSAMEIADSRYHVPPFPANGRPQLLFIQEPINSKHS</sequence>
<comment type="caution">
    <text evidence="1">The sequence shown here is derived from an EMBL/GenBank/DDBJ whole genome shotgun (WGS) entry which is preliminary data.</text>
</comment>
<gene>
    <name evidence="1" type="ORF">EVAR_54137_1</name>
</gene>
<organism evidence="1 2">
    <name type="scientific">Eumeta variegata</name>
    <name type="common">Bagworm moth</name>
    <name type="synonym">Eumeta japonica</name>
    <dbReference type="NCBI Taxonomy" id="151549"/>
    <lineage>
        <taxon>Eukaryota</taxon>
        <taxon>Metazoa</taxon>
        <taxon>Ecdysozoa</taxon>
        <taxon>Arthropoda</taxon>
        <taxon>Hexapoda</taxon>
        <taxon>Insecta</taxon>
        <taxon>Pterygota</taxon>
        <taxon>Neoptera</taxon>
        <taxon>Endopterygota</taxon>
        <taxon>Lepidoptera</taxon>
        <taxon>Glossata</taxon>
        <taxon>Ditrysia</taxon>
        <taxon>Tineoidea</taxon>
        <taxon>Psychidae</taxon>
        <taxon>Oiketicinae</taxon>
        <taxon>Eumeta</taxon>
    </lineage>
</organism>
<proteinExistence type="predicted"/>
<keyword evidence="2" id="KW-1185">Reference proteome</keyword>